<proteinExistence type="predicted"/>
<dbReference type="PROSITE" id="PS51257">
    <property type="entry name" value="PROKAR_LIPOPROTEIN"/>
    <property type="match status" value="1"/>
</dbReference>
<keyword evidence="6" id="KW-1185">Reference proteome</keyword>
<evidence type="ECO:0000256" key="2">
    <source>
        <dbReference type="SAM" id="SignalP"/>
    </source>
</evidence>
<dbReference type="PANTHER" id="PTHR33619:SF3">
    <property type="entry name" value="POLYSACCHARIDE EXPORT PROTEIN GFCE-RELATED"/>
    <property type="match status" value="1"/>
</dbReference>
<feature type="chain" id="PRO_5045468943" evidence="2">
    <location>
        <begin position="28"/>
        <end position="195"/>
    </location>
</feature>
<feature type="domain" description="Polysaccharide export protein N-terminal" evidence="3">
    <location>
        <begin position="43"/>
        <end position="117"/>
    </location>
</feature>
<dbReference type="EMBL" id="BAAAEM010000002">
    <property type="protein sequence ID" value="GAA0474442.1"/>
    <property type="molecule type" value="Genomic_DNA"/>
</dbReference>
<feature type="signal peptide" evidence="2">
    <location>
        <begin position="1"/>
        <end position="27"/>
    </location>
</feature>
<keyword evidence="1 2" id="KW-0732">Signal</keyword>
<feature type="domain" description="Soluble ligand binding" evidence="4">
    <location>
        <begin position="122"/>
        <end position="169"/>
    </location>
</feature>
<dbReference type="InterPro" id="IPR049712">
    <property type="entry name" value="Poly_export"/>
</dbReference>
<dbReference type="Pfam" id="PF10531">
    <property type="entry name" value="SLBB"/>
    <property type="match status" value="1"/>
</dbReference>
<name>A0ABN1AEB0_9SPHN</name>
<dbReference type="Proteomes" id="UP001500713">
    <property type="component" value="Unassembled WGS sequence"/>
</dbReference>
<evidence type="ECO:0000259" key="3">
    <source>
        <dbReference type="Pfam" id="PF02563"/>
    </source>
</evidence>
<evidence type="ECO:0000313" key="5">
    <source>
        <dbReference type="EMBL" id="GAA0474442.1"/>
    </source>
</evidence>
<dbReference type="RefSeq" id="WP_229955986.1">
    <property type="nucleotide sequence ID" value="NZ_BAAAEM010000002.1"/>
</dbReference>
<protein>
    <submittedName>
        <fullName evidence="5">Polysaccharide biosynthesis/export family protein</fullName>
    </submittedName>
</protein>
<dbReference type="Gene3D" id="3.30.1950.10">
    <property type="entry name" value="wza like domain"/>
    <property type="match status" value="1"/>
</dbReference>
<reference evidence="5 6" key="1">
    <citation type="journal article" date="2019" name="Int. J. Syst. Evol. Microbiol.">
        <title>The Global Catalogue of Microorganisms (GCM) 10K type strain sequencing project: providing services to taxonomists for standard genome sequencing and annotation.</title>
        <authorList>
            <consortium name="The Broad Institute Genomics Platform"/>
            <consortium name="The Broad Institute Genome Sequencing Center for Infectious Disease"/>
            <person name="Wu L."/>
            <person name="Ma J."/>
        </authorList>
    </citation>
    <scope>NUCLEOTIDE SEQUENCE [LARGE SCALE GENOMIC DNA]</scope>
    <source>
        <strain evidence="5 6">JCM 14162</strain>
    </source>
</reference>
<sequence length="195" mass="21287">METRLSSKTVQKLISAFAFTLLLTACASSGAFPVETAEQPDIDQSYQLRAGETVQIITYGEETLTGEFVIGANGFLAFPLVGDIQAAGLSPAGLGKQITASLADGYVINPQVNVEVKSFRPIYVLGEVNKPGEYPYIPDMTILAAIAKADGFTYRAQQKQIFIKRSDQPNEVKIRLGSNTRIYPGDTIRIVERFF</sequence>
<dbReference type="Pfam" id="PF02563">
    <property type="entry name" value="Poly_export"/>
    <property type="match status" value="1"/>
</dbReference>
<evidence type="ECO:0000256" key="1">
    <source>
        <dbReference type="ARBA" id="ARBA00022729"/>
    </source>
</evidence>
<organism evidence="5 6">
    <name type="scientific">Parasphingorhabdus litoris</name>
    <dbReference type="NCBI Taxonomy" id="394733"/>
    <lineage>
        <taxon>Bacteria</taxon>
        <taxon>Pseudomonadati</taxon>
        <taxon>Pseudomonadota</taxon>
        <taxon>Alphaproteobacteria</taxon>
        <taxon>Sphingomonadales</taxon>
        <taxon>Sphingomonadaceae</taxon>
        <taxon>Parasphingorhabdus</taxon>
    </lineage>
</organism>
<dbReference type="InterPro" id="IPR003715">
    <property type="entry name" value="Poly_export_N"/>
</dbReference>
<comment type="caution">
    <text evidence="5">The sequence shown here is derived from an EMBL/GenBank/DDBJ whole genome shotgun (WGS) entry which is preliminary data.</text>
</comment>
<dbReference type="InterPro" id="IPR019554">
    <property type="entry name" value="Soluble_ligand-bd"/>
</dbReference>
<dbReference type="Gene3D" id="3.10.560.10">
    <property type="entry name" value="Outer membrane lipoprotein wza domain like"/>
    <property type="match status" value="1"/>
</dbReference>
<evidence type="ECO:0000259" key="4">
    <source>
        <dbReference type="Pfam" id="PF10531"/>
    </source>
</evidence>
<dbReference type="PANTHER" id="PTHR33619">
    <property type="entry name" value="POLYSACCHARIDE EXPORT PROTEIN GFCE-RELATED"/>
    <property type="match status" value="1"/>
</dbReference>
<gene>
    <name evidence="5" type="ORF">GCM10009096_14940</name>
</gene>
<evidence type="ECO:0000313" key="6">
    <source>
        <dbReference type="Proteomes" id="UP001500713"/>
    </source>
</evidence>
<accession>A0ABN1AEB0</accession>